<reference evidence="1 2" key="1">
    <citation type="journal article" date="2015" name="Genome Announc.">
        <title>Complete Genome Sequence of the Rhizobacterium Pseudomonas trivialis Strain IHBB745 with Multiple Plant Growth-Promoting Activities and Tolerance to Desiccation and Alkalinity.</title>
        <authorList>
            <person name="Gulati A."/>
            <person name="Swarnkar M.K."/>
            <person name="Vyas P."/>
            <person name="Rahi P."/>
            <person name="Thakur R."/>
            <person name="Thakur N."/>
            <person name="Singh A.K."/>
        </authorList>
    </citation>
    <scope>NUCLEOTIDE SEQUENCE [LARGE SCALE GENOMIC DNA]</scope>
    <source>
        <strain evidence="2">745</strain>
    </source>
</reference>
<dbReference type="KEGG" id="ptv:AA957_06935"/>
<accession>A0A0H5A8D6</accession>
<name>A0A0H5A8D6_9PSED</name>
<sequence length="113" mass="12562">MTTLRWVLPLIVAGLSQVAWGYGEIYHLTGSTIVASGELEQVHCPVGGKYDCLTWPHDLYKFSMQNICFTANVTCGFSCEGFIAQKDQVQTLYVLGSRLDSSPINLYKCPSMF</sequence>
<dbReference type="PATRIC" id="fig|200450.3.peg.1436"/>
<protein>
    <submittedName>
        <fullName evidence="1">Uncharacterized protein</fullName>
    </submittedName>
</protein>
<dbReference type="OrthoDB" id="6925601at2"/>
<evidence type="ECO:0000313" key="2">
    <source>
        <dbReference type="Proteomes" id="UP000036608"/>
    </source>
</evidence>
<proteinExistence type="predicted"/>
<organism evidence="1 2">
    <name type="scientific">Pseudomonas trivialis</name>
    <dbReference type="NCBI Taxonomy" id="200450"/>
    <lineage>
        <taxon>Bacteria</taxon>
        <taxon>Pseudomonadati</taxon>
        <taxon>Pseudomonadota</taxon>
        <taxon>Gammaproteobacteria</taxon>
        <taxon>Pseudomonadales</taxon>
        <taxon>Pseudomonadaceae</taxon>
        <taxon>Pseudomonas</taxon>
    </lineage>
</organism>
<dbReference type="EMBL" id="CP011507">
    <property type="protein sequence ID" value="AKS05845.1"/>
    <property type="molecule type" value="Genomic_DNA"/>
</dbReference>
<evidence type="ECO:0000313" key="1">
    <source>
        <dbReference type="EMBL" id="AKS05845.1"/>
    </source>
</evidence>
<dbReference type="AlphaFoldDB" id="A0A0H5A8D6"/>
<gene>
    <name evidence="1" type="ORF">AA957_06935</name>
</gene>
<reference evidence="2" key="2">
    <citation type="submission" date="2015-05" db="EMBL/GenBank/DDBJ databases">
        <authorList>
            <person name="Swarnkar M.K."/>
            <person name="Vyas P."/>
            <person name="Rahi P."/>
            <person name="Thakur R."/>
            <person name="Thakur N."/>
            <person name="Singh A.K."/>
            <person name="Gulati A."/>
        </authorList>
    </citation>
    <scope>NUCLEOTIDE SEQUENCE [LARGE SCALE GENOMIC DNA]</scope>
    <source>
        <strain evidence="2">745</strain>
    </source>
</reference>
<dbReference type="Proteomes" id="UP000036608">
    <property type="component" value="Chromosome"/>
</dbReference>